<accession>A0ABT7ADD7</accession>
<evidence type="ECO:0000259" key="5">
    <source>
        <dbReference type="PROSITE" id="PS50977"/>
    </source>
</evidence>
<feature type="DNA-binding region" description="H-T-H motif" evidence="4">
    <location>
        <begin position="35"/>
        <end position="54"/>
    </location>
</feature>
<reference evidence="6 7" key="1">
    <citation type="submission" date="2023-05" db="EMBL/GenBank/DDBJ databases">
        <title>Chelatococcus sp. nov., a moderately thermophilic bacterium isolated from hot spring microbial mat.</title>
        <authorList>
            <person name="Hu C.-J."/>
            <person name="Li W.-J."/>
        </authorList>
    </citation>
    <scope>NUCLEOTIDE SEQUENCE [LARGE SCALE GENOMIC DNA]</scope>
    <source>
        <strain evidence="6 7">SYSU G07232</strain>
    </source>
</reference>
<proteinExistence type="predicted"/>
<protein>
    <submittedName>
        <fullName evidence="6">TetR/AcrR family transcriptional regulator</fullName>
    </submittedName>
</protein>
<sequence length="206" mass="22511">MSGAGRQGAGAETVDSRLVAIAAEHLRRFGPKRVTVVGVAEAAGMTHANVYRYFPSKQHLLDAVVAQALRPVETLLADIASAPDPADDKLERLILALARDYRDLAESDSAVFALYVDATEANRSIARRHRGRVRMLVGRVVDEGIATGTFEPRDREQALSLLTDALFRFTHPTAIRLDVDRPRDLLETRLAHVVRVALRALASGLV</sequence>
<dbReference type="PROSITE" id="PS50977">
    <property type="entry name" value="HTH_TETR_2"/>
    <property type="match status" value="1"/>
</dbReference>
<dbReference type="Proteomes" id="UP001321492">
    <property type="component" value="Unassembled WGS sequence"/>
</dbReference>
<dbReference type="PANTHER" id="PTHR30055:SF151">
    <property type="entry name" value="TRANSCRIPTIONAL REGULATORY PROTEIN"/>
    <property type="match status" value="1"/>
</dbReference>
<dbReference type="InterPro" id="IPR041478">
    <property type="entry name" value="TetR_C_27"/>
</dbReference>
<gene>
    <name evidence="6" type="ORF">QNA08_03785</name>
</gene>
<feature type="domain" description="HTH tetR-type" evidence="5">
    <location>
        <begin position="12"/>
        <end position="72"/>
    </location>
</feature>
<organism evidence="6 7">
    <name type="scientific">Chelatococcus albus</name>
    <dbReference type="NCBI Taxonomy" id="3047466"/>
    <lineage>
        <taxon>Bacteria</taxon>
        <taxon>Pseudomonadati</taxon>
        <taxon>Pseudomonadota</taxon>
        <taxon>Alphaproteobacteria</taxon>
        <taxon>Hyphomicrobiales</taxon>
        <taxon>Chelatococcaceae</taxon>
        <taxon>Chelatococcus</taxon>
    </lineage>
</organism>
<dbReference type="PANTHER" id="PTHR30055">
    <property type="entry name" value="HTH-TYPE TRANSCRIPTIONAL REGULATOR RUTR"/>
    <property type="match status" value="1"/>
</dbReference>
<keyword evidence="2 4" id="KW-0238">DNA-binding</keyword>
<keyword evidence="1" id="KW-0805">Transcription regulation</keyword>
<evidence type="ECO:0000256" key="2">
    <source>
        <dbReference type="ARBA" id="ARBA00023125"/>
    </source>
</evidence>
<evidence type="ECO:0000256" key="1">
    <source>
        <dbReference type="ARBA" id="ARBA00023015"/>
    </source>
</evidence>
<dbReference type="EMBL" id="JASJEV010000002">
    <property type="protein sequence ID" value="MDJ1157358.1"/>
    <property type="molecule type" value="Genomic_DNA"/>
</dbReference>
<dbReference type="InterPro" id="IPR001647">
    <property type="entry name" value="HTH_TetR"/>
</dbReference>
<evidence type="ECO:0000256" key="3">
    <source>
        <dbReference type="ARBA" id="ARBA00023163"/>
    </source>
</evidence>
<keyword evidence="3" id="KW-0804">Transcription</keyword>
<comment type="caution">
    <text evidence="6">The sequence shown here is derived from an EMBL/GenBank/DDBJ whole genome shotgun (WGS) entry which is preliminary data.</text>
</comment>
<name>A0ABT7ADD7_9HYPH</name>
<dbReference type="Pfam" id="PF00440">
    <property type="entry name" value="TetR_N"/>
    <property type="match status" value="1"/>
</dbReference>
<dbReference type="Gene3D" id="1.10.357.10">
    <property type="entry name" value="Tetracycline Repressor, domain 2"/>
    <property type="match status" value="1"/>
</dbReference>
<keyword evidence="7" id="KW-1185">Reference proteome</keyword>
<dbReference type="InterPro" id="IPR050109">
    <property type="entry name" value="HTH-type_TetR-like_transc_reg"/>
</dbReference>
<dbReference type="InterPro" id="IPR009057">
    <property type="entry name" value="Homeodomain-like_sf"/>
</dbReference>
<dbReference type="SUPFAM" id="SSF46689">
    <property type="entry name" value="Homeodomain-like"/>
    <property type="match status" value="1"/>
</dbReference>
<evidence type="ECO:0000313" key="7">
    <source>
        <dbReference type="Proteomes" id="UP001321492"/>
    </source>
</evidence>
<dbReference type="Pfam" id="PF17935">
    <property type="entry name" value="TetR_C_27"/>
    <property type="match status" value="1"/>
</dbReference>
<dbReference type="SUPFAM" id="SSF48498">
    <property type="entry name" value="Tetracyclin repressor-like, C-terminal domain"/>
    <property type="match status" value="1"/>
</dbReference>
<evidence type="ECO:0000256" key="4">
    <source>
        <dbReference type="PROSITE-ProRule" id="PRU00335"/>
    </source>
</evidence>
<dbReference type="InterPro" id="IPR036271">
    <property type="entry name" value="Tet_transcr_reg_TetR-rel_C_sf"/>
</dbReference>
<evidence type="ECO:0000313" key="6">
    <source>
        <dbReference type="EMBL" id="MDJ1157358.1"/>
    </source>
</evidence>
<dbReference type="RefSeq" id="WP_283739359.1">
    <property type="nucleotide sequence ID" value="NZ_JASJEV010000002.1"/>
</dbReference>